<dbReference type="InterPro" id="IPR015940">
    <property type="entry name" value="UBA"/>
</dbReference>
<organism evidence="7 8">
    <name type="scientific">Coemansia thaxteri</name>
    <dbReference type="NCBI Taxonomy" id="2663907"/>
    <lineage>
        <taxon>Eukaryota</taxon>
        <taxon>Fungi</taxon>
        <taxon>Fungi incertae sedis</taxon>
        <taxon>Zoopagomycota</taxon>
        <taxon>Kickxellomycotina</taxon>
        <taxon>Kickxellomycetes</taxon>
        <taxon>Kickxellales</taxon>
        <taxon>Kickxellaceae</taxon>
        <taxon>Coemansia</taxon>
    </lineage>
</organism>
<dbReference type="Pfam" id="PF12763">
    <property type="entry name" value="EH"/>
    <property type="match status" value="3"/>
</dbReference>
<dbReference type="SUPFAM" id="SSF47473">
    <property type="entry name" value="EF-hand"/>
    <property type="match status" value="3"/>
</dbReference>
<dbReference type="SMART" id="SM00027">
    <property type="entry name" value="EH"/>
    <property type="match status" value="3"/>
</dbReference>
<accession>A0A9W8BC86</accession>
<dbReference type="SMART" id="SM00165">
    <property type="entry name" value="UBA"/>
    <property type="match status" value="1"/>
</dbReference>
<evidence type="ECO:0000256" key="2">
    <source>
        <dbReference type="SAM" id="Coils"/>
    </source>
</evidence>
<dbReference type="InterPro" id="IPR011992">
    <property type="entry name" value="EF-hand-dom_pair"/>
</dbReference>
<dbReference type="AlphaFoldDB" id="A0A9W8BC86"/>
<reference evidence="7" key="1">
    <citation type="submission" date="2022-07" db="EMBL/GenBank/DDBJ databases">
        <title>Phylogenomic reconstructions and comparative analyses of Kickxellomycotina fungi.</title>
        <authorList>
            <person name="Reynolds N.K."/>
            <person name="Stajich J.E."/>
            <person name="Barry K."/>
            <person name="Grigoriev I.V."/>
            <person name="Crous P."/>
            <person name="Smith M.E."/>
        </authorList>
    </citation>
    <scope>NUCLEOTIDE SEQUENCE</scope>
    <source>
        <strain evidence="7">IMI 214461</strain>
    </source>
</reference>
<feature type="compositionally biased region" description="Polar residues" evidence="3">
    <location>
        <begin position="799"/>
        <end position="808"/>
    </location>
</feature>
<keyword evidence="1" id="KW-0106">Calcium</keyword>
<dbReference type="GO" id="GO:0005737">
    <property type="term" value="C:cytoplasm"/>
    <property type="evidence" value="ECO:0007669"/>
    <property type="project" value="TreeGrafter"/>
</dbReference>
<feature type="domain" description="UBA" evidence="4">
    <location>
        <begin position="1010"/>
        <end position="1050"/>
    </location>
</feature>
<feature type="region of interest" description="Disordered" evidence="3">
    <location>
        <begin position="761"/>
        <end position="809"/>
    </location>
</feature>
<dbReference type="GO" id="GO:0005509">
    <property type="term" value="F:calcium ion binding"/>
    <property type="evidence" value="ECO:0007669"/>
    <property type="project" value="InterPro"/>
</dbReference>
<evidence type="ECO:0000256" key="3">
    <source>
        <dbReference type="SAM" id="MobiDB-lite"/>
    </source>
</evidence>
<dbReference type="GO" id="GO:0016197">
    <property type="term" value="P:endosomal transport"/>
    <property type="evidence" value="ECO:0007669"/>
    <property type="project" value="TreeGrafter"/>
</dbReference>
<comment type="caution">
    <text evidence="7">The sequence shown here is derived from an EMBL/GenBank/DDBJ whole genome shotgun (WGS) entry which is preliminary data.</text>
</comment>
<dbReference type="PROSITE" id="PS50222">
    <property type="entry name" value="EF_HAND_2"/>
    <property type="match status" value="2"/>
</dbReference>
<evidence type="ECO:0000259" key="6">
    <source>
        <dbReference type="PROSITE" id="PS50222"/>
    </source>
</evidence>
<feature type="region of interest" description="Disordered" evidence="3">
    <location>
        <begin position="862"/>
        <end position="941"/>
    </location>
</feature>
<feature type="region of interest" description="Disordered" evidence="3">
    <location>
        <begin position="412"/>
        <end position="435"/>
    </location>
</feature>
<dbReference type="CDD" id="cd00052">
    <property type="entry name" value="EH"/>
    <property type="match status" value="3"/>
</dbReference>
<dbReference type="InterPro" id="IPR002048">
    <property type="entry name" value="EF_hand_dom"/>
</dbReference>
<dbReference type="SUPFAM" id="SSF46934">
    <property type="entry name" value="UBA-like"/>
    <property type="match status" value="1"/>
</dbReference>
<dbReference type="PANTHER" id="PTHR11216">
    <property type="entry name" value="EH DOMAIN"/>
    <property type="match status" value="1"/>
</dbReference>
<evidence type="ECO:0000313" key="8">
    <source>
        <dbReference type="Proteomes" id="UP001150907"/>
    </source>
</evidence>
<feature type="domain" description="EH" evidence="5">
    <location>
        <begin position="166"/>
        <end position="249"/>
    </location>
</feature>
<dbReference type="SMART" id="SM00054">
    <property type="entry name" value="EFh"/>
    <property type="match status" value="2"/>
</dbReference>
<dbReference type="Gene3D" id="1.10.238.10">
    <property type="entry name" value="EF-hand"/>
    <property type="match status" value="3"/>
</dbReference>
<feature type="compositionally biased region" description="Low complexity" evidence="3">
    <location>
        <begin position="902"/>
        <end position="918"/>
    </location>
</feature>
<keyword evidence="8" id="KW-1185">Reference proteome</keyword>
<feature type="domain" description="EH" evidence="5">
    <location>
        <begin position="21"/>
        <end position="107"/>
    </location>
</feature>
<dbReference type="InterPro" id="IPR009060">
    <property type="entry name" value="UBA-like_sf"/>
</dbReference>
<evidence type="ECO:0000256" key="1">
    <source>
        <dbReference type="ARBA" id="ARBA00022837"/>
    </source>
</evidence>
<sequence length="1050" mass="111950">MDLIHDNSAGLSGLWRPTEREQQAYAYLLSLNDSESEGIVRGQFAVPFFQKSGLPDAVLGGIWQLADTDSKGHLTAQEFSVAMKLISLAQAHKPVALSNLKDEVQLPDMKGVDLSNASGAPGAGSLAGPAHVRSGSVASSVGWPSLMSSAGAGGDGPAEPVVSAKDKQQYKQIFEKSQPVDGAISGAAARALFSKTKLSSDQLASIWALADPHSEGKLRLPGFIVAMYYIRNIMSNRAFELPRSCPLSLWRSAGGDMPLRSPAGSLSAGSLANVSTPDLASSPHWDVTSEERVRYEQFFRNLDQQQAGYLSGDVPVNFFLKSKLPEAVLSKIWDLADFSRNGRLNVEEFSVSMHLINAQLAGAPLPDRLPATLVPPSMRRTSIASASLQNLSPTLRPSSAKDRLQMMEGLRRSTTFPNPPRGTMSASTGRSPAPLSPVADDAEVASLQSQLSHMEDVSRGLQTQRTTLAGQLAVAGSRKHELELKISALEASHDAETRVNQELQERLKVEDLRVAALQDQVAEASRLLAVVSAQRNQLEQDVHRVQTQQLAVQQKLRQAQEDAQQLSAEIAALEQQKKHMEQAVVVAQAQAQQQQEGNRELAERAEGLKGEVAELSQKAATQSQTVLATAQRESLSFDDVFGTDDASAQSPRDTAFGNMFGSPPTATSDNDYEDARTGTGDTTEAAFAKFAAAEASSGSIAPAQSTSLQAPSSIFAEMPSFGPVAETADVSSTSAFDSFGAHADDPFEEFLQSTAVAVAPRSAEPLATPDPRSVSSTPALGGGGGSGGMARAVSESECAKTNPTSPSNVGFGADFSSAFGMLPGSSERAIKNDMETFESNFPDISTLDIAAEVAQSSVATKKAASDEDLTFDSVFGPSDSQGVGEAPRSKADKSSNQQSTVATSATAATTAPAAAEPESTGKKVGEDDDSGFVPPPVVKRNNVSIRPMSRVLSIFRSSSNNRSSGQTTSAPAMPKRSTTDRRQQHSREQEDRKFEEQWAKGDWPEWVKNGEHQSERRMLLEMGYGKDRVVEALEVNDFNLAQATDYLLSC</sequence>
<evidence type="ECO:0000313" key="7">
    <source>
        <dbReference type="EMBL" id="KAJ2003845.1"/>
    </source>
</evidence>
<dbReference type="Gene3D" id="1.10.8.10">
    <property type="entry name" value="DNA helicase RuvA subunit, C-terminal domain"/>
    <property type="match status" value="1"/>
</dbReference>
<dbReference type="InterPro" id="IPR018247">
    <property type="entry name" value="EF_Hand_1_Ca_BS"/>
</dbReference>
<feature type="domain" description="EF-hand" evidence="6">
    <location>
        <begin position="54"/>
        <end position="89"/>
    </location>
</feature>
<dbReference type="PANTHER" id="PTHR11216:SF170">
    <property type="entry name" value="DYNAMIN ASSOCIATED PROTEIN 160, ISOFORM D"/>
    <property type="match status" value="1"/>
</dbReference>
<evidence type="ECO:0000259" key="5">
    <source>
        <dbReference type="PROSITE" id="PS50031"/>
    </source>
</evidence>
<feature type="compositionally biased region" description="Basic and acidic residues" evidence="3">
    <location>
        <begin position="977"/>
        <end position="997"/>
    </location>
</feature>
<name>A0A9W8BC86_9FUNG</name>
<feature type="region of interest" description="Disordered" evidence="3">
    <location>
        <begin position="644"/>
        <end position="679"/>
    </location>
</feature>
<feature type="domain" description="EF-hand" evidence="6">
    <location>
        <begin position="324"/>
        <end position="359"/>
    </location>
</feature>
<evidence type="ECO:0000259" key="4">
    <source>
        <dbReference type="PROSITE" id="PS50030"/>
    </source>
</evidence>
<dbReference type="PROSITE" id="PS50031">
    <property type="entry name" value="EH"/>
    <property type="match status" value="3"/>
</dbReference>
<feature type="domain" description="EH" evidence="5">
    <location>
        <begin position="291"/>
        <end position="380"/>
    </location>
</feature>
<dbReference type="GO" id="GO:0006897">
    <property type="term" value="P:endocytosis"/>
    <property type="evidence" value="ECO:0007669"/>
    <property type="project" value="TreeGrafter"/>
</dbReference>
<dbReference type="Proteomes" id="UP001150907">
    <property type="component" value="Unassembled WGS sequence"/>
</dbReference>
<dbReference type="OrthoDB" id="524326at2759"/>
<dbReference type="PROSITE" id="PS00018">
    <property type="entry name" value="EF_HAND_1"/>
    <property type="match status" value="1"/>
</dbReference>
<feature type="region of interest" description="Disordered" evidence="3">
    <location>
        <begin position="956"/>
        <end position="997"/>
    </location>
</feature>
<proteinExistence type="predicted"/>
<keyword evidence="2" id="KW-0175">Coiled coil</keyword>
<feature type="coiled-coil region" evidence="2">
    <location>
        <begin position="486"/>
        <end position="618"/>
    </location>
</feature>
<protein>
    <submittedName>
        <fullName evidence="7">Uncharacterized protein</fullName>
    </submittedName>
</protein>
<gene>
    <name evidence="7" type="ORF">H4R26_002840</name>
</gene>
<dbReference type="PROSITE" id="PS50030">
    <property type="entry name" value="UBA"/>
    <property type="match status" value="1"/>
</dbReference>
<dbReference type="InterPro" id="IPR000261">
    <property type="entry name" value="EH_dom"/>
</dbReference>
<dbReference type="EMBL" id="JANBQF010000192">
    <property type="protein sequence ID" value="KAJ2003845.1"/>
    <property type="molecule type" value="Genomic_DNA"/>
</dbReference>
<dbReference type="GO" id="GO:0005886">
    <property type="term" value="C:plasma membrane"/>
    <property type="evidence" value="ECO:0007669"/>
    <property type="project" value="TreeGrafter"/>
</dbReference>